<organism evidence="3 4">
    <name type="scientific">Haloarcula marismortui ATCC 33800</name>
    <dbReference type="NCBI Taxonomy" id="662476"/>
    <lineage>
        <taxon>Archaea</taxon>
        <taxon>Methanobacteriati</taxon>
        <taxon>Methanobacteriota</taxon>
        <taxon>Stenosarchaea group</taxon>
        <taxon>Halobacteria</taxon>
        <taxon>Halobacteriales</taxon>
        <taxon>Haloarculaceae</taxon>
        <taxon>Haloarcula</taxon>
    </lineage>
</organism>
<evidence type="ECO:0000313" key="4">
    <source>
        <dbReference type="Proteomes" id="UP000682967"/>
    </source>
</evidence>
<dbReference type="Gene3D" id="1.10.10.10">
    <property type="entry name" value="Winged helix-like DNA-binding domain superfamily/Winged helix DNA-binding domain"/>
    <property type="match status" value="1"/>
</dbReference>
<dbReference type="GeneID" id="99616073"/>
<dbReference type="Pfam" id="PF04703">
    <property type="entry name" value="FaeA"/>
    <property type="match status" value="1"/>
</dbReference>
<dbReference type="InterPro" id="IPR036388">
    <property type="entry name" value="WH-like_DNA-bd_sf"/>
</dbReference>
<evidence type="ECO:0000256" key="2">
    <source>
        <dbReference type="ARBA" id="ARBA00023163"/>
    </source>
</evidence>
<sequence length="75" mass="8403">MSVKQSSISSEWSYENIISLFRKSDEPVLTAPEVADVFGVSTQAANYRLKNLIDRGELKRKQVGGAAVVYWIPRT</sequence>
<dbReference type="RefSeq" id="WP_082229951.1">
    <property type="nucleotide sequence ID" value="NZ_AOLR01000049.1"/>
</dbReference>
<keyword evidence="1" id="KW-0805">Transcription regulation</keyword>
<keyword evidence="3" id="KW-0614">Plasmid</keyword>
<proteinExistence type="predicted"/>
<reference evidence="3" key="1">
    <citation type="submission" date="2021-04" db="EMBL/GenBank/DDBJ databases">
        <title>Complete Genome sequence and Methylome Analysis of the Haloarchaeon Haloarcula sinaiiensis.</title>
        <authorList>
            <person name="Fomenkov A."/>
            <person name="DasSarma P."/>
            <person name="DasSarma S."/>
            <person name="Roberts R.J."/>
        </authorList>
    </citation>
    <scope>NUCLEOTIDE SEQUENCE</scope>
    <source>
        <strain evidence="3">ATCC 33800</strain>
        <plasmid evidence="3">pHsi540</plasmid>
    </source>
</reference>
<dbReference type="SUPFAM" id="SSF46785">
    <property type="entry name" value="Winged helix' DNA-binding domain"/>
    <property type="match status" value="1"/>
</dbReference>
<dbReference type="Proteomes" id="UP000682967">
    <property type="component" value="Plasmid pHsi540"/>
</dbReference>
<dbReference type="AlphaFoldDB" id="A0A8T8KK28"/>
<dbReference type="InterPro" id="IPR036390">
    <property type="entry name" value="WH_DNA-bd_sf"/>
</dbReference>
<protein>
    <submittedName>
        <fullName evidence="3">Winged helix-turn-helix transcriptional regulator</fullName>
    </submittedName>
</protein>
<dbReference type="EMBL" id="CP073368">
    <property type="protein sequence ID" value="QUJ74227.1"/>
    <property type="molecule type" value="Genomic_DNA"/>
</dbReference>
<evidence type="ECO:0000256" key="1">
    <source>
        <dbReference type="ARBA" id="ARBA00023015"/>
    </source>
</evidence>
<geneLocation type="plasmid" evidence="3 4">
    <name>pHsi540</name>
</geneLocation>
<evidence type="ECO:0000313" key="3">
    <source>
        <dbReference type="EMBL" id="QUJ74227.1"/>
    </source>
</evidence>
<dbReference type="GO" id="GO:0006355">
    <property type="term" value="P:regulation of DNA-templated transcription"/>
    <property type="evidence" value="ECO:0007669"/>
    <property type="project" value="InterPro"/>
</dbReference>
<dbReference type="KEGG" id="hsin:KDQ40_17375"/>
<dbReference type="InterPro" id="IPR006793">
    <property type="entry name" value="FaeA"/>
</dbReference>
<dbReference type="OrthoDB" id="189973at2157"/>
<accession>A0A8T8KK28</accession>
<gene>
    <name evidence="3" type="ORF">KDQ40_17375</name>
</gene>
<keyword evidence="2" id="KW-0804">Transcription</keyword>
<name>A0A8T8KK28_9EURY</name>